<feature type="domain" description="DUF218" evidence="2">
    <location>
        <begin position="80"/>
        <end position="238"/>
    </location>
</feature>
<dbReference type="GO" id="GO:0005886">
    <property type="term" value="C:plasma membrane"/>
    <property type="evidence" value="ECO:0007669"/>
    <property type="project" value="TreeGrafter"/>
</dbReference>
<dbReference type="eggNOG" id="COG1434">
    <property type="taxonomic scope" value="Bacteria"/>
</dbReference>
<dbReference type="GO" id="GO:0043164">
    <property type="term" value="P:Gram-negative-bacterium-type cell wall biogenesis"/>
    <property type="evidence" value="ECO:0007669"/>
    <property type="project" value="TreeGrafter"/>
</dbReference>
<gene>
    <name evidence="3" type="ORF">LNTAR_20313</name>
</gene>
<dbReference type="EMBL" id="ABCK01000008">
    <property type="protein sequence ID" value="EDM27587.1"/>
    <property type="molecule type" value="Genomic_DNA"/>
</dbReference>
<reference evidence="3 4" key="1">
    <citation type="journal article" date="2010" name="J. Bacteriol.">
        <title>Genome sequence of Lentisphaera araneosa HTCC2155T, the type species of the order Lentisphaerales in the phylum Lentisphaerae.</title>
        <authorList>
            <person name="Thrash J.C."/>
            <person name="Cho J.C."/>
            <person name="Vergin K.L."/>
            <person name="Morris R.M."/>
            <person name="Giovannoni S.J."/>
        </authorList>
    </citation>
    <scope>NUCLEOTIDE SEQUENCE [LARGE SCALE GENOMIC DNA]</scope>
    <source>
        <strain evidence="3 4">HTCC2155</strain>
    </source>
</reference>
<dbReference type="Proteomes" id="UP000004947">
    <property type="component" value="Unassembled WGS sequence"/>
</dbReference>
<dbReference type="InterPro" id="IPR003848">
    <property type="entry name" value="DUF218"/>
</dbReference>
<dbReference type="PANTHER" id="PTHR30336:SF4">
    <property type="entry name" value="ENVELOPE BIOGENESIS FACTOR ELYC"/>
    <property type="match status" value="1"/>
</dbReference>
<feature type="transmembrane region" description="Helical" evidence="1">
    <location>
        <begin position="41"/>
        <end position="62"/>
    </location>
</feature>
<dbReference type="InterPro" id="IPR014729">
    <property type="entry name" value="Rossmann-like_a/b/a_fold"/>
</dbReference>
<accession>A6DKY5</accession>
<evidence type="ECO:0000259" key="2">
    <source>
        <dbReference type="Pfam" id="PF02698"/>
    </source>
</evidence>
<organism evidence="3 4">
    <name type="scientific">Lentisphaera araneosa HTCC2155</name>
    <dbReference type="NCBI Taxonomy" id="313628"/>
    <lineage>
        <taxon>Bacteria</taxon>
        <taxon>Pseudomonadati</taxon>
        <taxon>Lentisphaerota</taxon>
        <taxon>Lentisphaeria</taxon>
        <taxon>Lentisphaerales</taxon>
        <taxon>Lentisphaeraceae</taxon>
        <taxon>Lentisphaera</taxon>
    </lineage>
</organism>
<sequence length="247" mass="27870">MFFIKKAVVFFINPLVLFCIALGVSFYLWKKKDDKKRAYKVAMIASLSILLLSFPPVSHLIARPLEYQYPPSSNHLDAKYIAVLGSGHSSQKHWPDSLKLSRTARSRLMEGLRQKQLNPEAKFIFFGFGVNGKQPHGEIMTQAAISLGVNPEDISFSVQPRDTNEEAQFAKEVCGTEKLLLVTDATHTPRAMKLFKSYGLNVFATPANYESYGDAWFVPMPSAEALELTRKSIYEYVGLIWVNLKTK</sequence>
<proteinExistence type="predicted"/>
<dbReference type="OrthoDB" id="9809813at2"/>
<evidence type="ECO:0000313" key="4">
    <source>
        <dbReference type="Proteomes" id="UP000004947"/>
    </source>
</evidence>
<keyword evidence="1" id="KW-0472">Membrane</keyword>
<protein>
    <recommendedName>
        <fullName evidence="2">DUF218 domain-containing protein</fullName>
    </recommendedName>
</protein>
<keyword evidence="4" id="KW-1185">Reference proteome</keyword>
<keyword evidence="1" id="KW-0812">Transmembrane</keyword>
<name>A6DKY5_9BACT</name>
<dbReference type="RefSeq" id="WP_007278547.1">
    <property type="nucleotide sequence ID" value="NZ_ABCK01000008.1"/>
</dbReference>
<dbReference type="AlphaFoldDB" id="A6DKY5"/>
<dbReference type="PANTHER" id="PTHR30336">
    <property type="entry name" value="INNER MEMBRANE PROTEIN, PROBABLE PERMEASE"/>
    <property type="match status" value="1"/>
</dbReference>
<dbReference type="Pfam" id="PF02698">
    <property type="entry name" value="DUF218"/>
    <property type="match status" value="1"/>
</dbReference>
<evidence type="ECO:0000313" key="3">
    <source>
        <dbReference type="EMBL" id="EDM27587.1"/>
    </source>
</evidence>
<dbReference type="GO" id="GO:0000270">
    <property type="term" value="P:peptidoglycan metabolic process"/>
    <property type="evidence" value="ECO:0007669"/>
    <property type="project" value="TreeGrafter"/>
</dbReference>
<dbReference type="Gene3D" id="3.40.50.620">
    <property type="entry name" value="HUPs"/>
    <property type="match status" value="1"/>
</dbReference>
<evidence type="ECO:0000256" key="1">
    <source>
        <dbReference type="SAM" id="Phobius"/>
    </source>
</evidence>
<dbReference type="CDD" id="cd06259">
    <property type="entry name" value="YdcF-like"/>
    <property type="match status" value="1"/>
</dbReference>
<keyword evidence="1" id="KW-1133">Transmembrane helix</keyword>
<dbReference type="InterPro" id="IPR051599">
    <property type="entry name" value="Cell_Envelope_Assoc"/>
</dbReference>
<comment type="caution">
    <text evidence="3">The sequence shown here is derived from an EMBL/GenBank/DDBJ whole genome shotgun (WGS) entry which is preliminary data.</text>
</comment>
<dbReference type="STRING" id="313628.LNTAR_20313"/>
<feature type="transmembrane region" description="Helical" evidence="1">
    <location>
        <begin position="6"/>
        <end position="29"/>
    </location>
</feature>